<keyword evidence="3" id="KW-1185">Reference proteome</keyword>
<dbReference type="STRING" id="926569.ANT_03390"/>
<proteinExistence type="predicted"/>
<evidence type="ECO:0000313" key="3">
    <source>
        <dbReference type="Proteomes" id="UP000008922"/>
    </source>
</evidence>
<accession>E8N038</accession>
<sequence length="195" mass="21570">MLPPVVSIPDLPPQYCQVEYWRITASRKRILQANLLALGLLPLWWLIAVGLMIALGYSKDSLIITIPRVLLASVITVLLHEGVHALAVRAFGGKPQFGVLWKALAFYTTVKGMAFKRWVFLVFLLAPLVVLSILFPLMAVFLRGEFWLSVAFLAFMINGASSAGDVFITAVLLRYPPTAYVADEIDGVRIFLPIG</sequence>
<feature type="transmembrane region" description="Helical" evidence="1">
    <location>
        <begin position="118"/>
        <end position="140"/>
    </location>
</feature>
<organism evidence="2 3">
    <name type="scientific">Anaerolinea thermophila (strain DSM 14523 / JCM 11388 / NBRC 100420 / UNI-1)</name>
    <dbReference type="NCBI Taxonomy" id="926569"/>
    <lineage>
        <taxon>Bacteria</taxon>
        <taxon>Bacillati</taxon>
        <taxon>Chloroflexota</taxon>
        <taxon>Anaerolineae</taxon>
        <taxon>Anaerolineales</taxon>
        <taxon>Anaerolineaceae</taxon>
        <taxon>Anaerolinea</taxon>
    </lineage>
</organism>
<dbReference type="EMBL" id="AP012029">
    <property type="protein sequence ID" value="BAJ62373.1"/>
    <property type="molecule type" value="Genomic_DNA"/>
</dbReference>
<dbReference type="RefSeq" id="WP_013558770.1">
    <property type="nucleotide sequence ID" value="NC_014960.1"/>
</dbReference>
<dbReference type="eggNOG" id="ENOG5031EHN">
    <property type="taxonomic scope" value="Bacteria"/>
</dbReference>
<evidence type="ECO:0000256" key="1">
    <source>
        <dbReference type="SAM" id="Phobius"/>
    </source>
</evidence>
<dbReference type="InParanoid" id="E8N038"/>
<dbReference type="Proteomes" id="UP000008922">
    <property type="component" value="Chromosome"/>
</dbReference>
<evidence type="ECO:0000313" key="2">
    <source>
        <dbReference type="EMBL" id="BAJ62373.1"/>
    </source>
</evidence>
<dbReference type="AlphaFoldDB" id="E8N038"/>
<keyword evidence="1" id="KW-1133">Transmembrane helix</keyword>
<feature type="transmembrane region" description="Helical" evidence="1">
    <location>
        <begin position="61"/>
        <end position="79"/>
    </location>
</feature>
<protein>
    <submittedName>
        <fullName evidence="2">Hypothetical membrane protein</fullName>
    </submittedName>
</protein>
<dbReference type="KEGG" id="atm:ANT_03390"/>
<keyword evidence="1" id="KW-0812">Transmembrane</keyword>
<dbReference type="HOGENOM" id="CLU_1313995_0_0_0"/>
<feature type="transmembrane region" description="Helical" evidence="1">
    <location>
        <begin position="35"/>
        <end position="55"/>
    </location>
</feature>
<reference evidence="2 3" key="1">
    <citation type="submission" date="2010-12" db="EMBL/GenBank/DDBJ databases">
        <title>Whole genome sequence of Anaerolinea thermophila UNI-1.</title>
        <authorList>
            <person name="Narita-Yamada S."/>
            <person name="Kishi E."/>
            <person name="Watanabe Y."/>
            <person name="Takasaki K."/>
            <person name="Ankai A."/>
            <person name="Oguchi A."/>
            <person name="Fukui S."/>
            <person name="Takahashi M."/>
            <person name="Yashiro I."/>
            <person name="Hosoyama A."/>
            <person name="Sekiguchi Y."/>
            <person name="Hanada S."/>
            <person name="Fujita N."/>
        </authorList>
    </citation>
    <scope>NUCLEOTIDE SEQUENCE [LARGE SCALE GENOMIC DNA]</scope>
    <source>
        <strain evidence="3">DSM 14523 / JCM 11388 / NBRC 100420 / UNI-1</strain>
    </source>
</reference>
<dbReference type="Pfam" id="PF11667">
    <property type="entry name" value="DUF3267"/>
    <property type="match status" value="1"/>
</dbReference>
<dbReference type="InterPro" id="IPR021683">
    <property type="entry name" value="DUF3267"/>
</dbReference>
<keyword evidence="1" id="KW-0472">Membrane</keyword>
<dbReference type="OrthoDB" id="495971at2"/>
<name>E8N038_ANATU</name>
<feature type="transmembrane region" description="Helical" evidence="1">
    <location>
        <begin position="146"/>
        <end position="173"/>
    </location>
</feature>
<gene>
    <name evidence="2" type="ordered locus">ANT_03390</name>
</gene>